<proteinExistence type="predicted"/>
<keyword evidence="1" id="KW-0285">Flavoprotein</keyword>
<reference evidence="5 6" key="1">
    <citation type="journal article" date="2015" name="Genome Announc.">
        <title>Expanding the biotechnology potential of lactobacilli through comparative genomics of 213 strains and associated genera.</title>
        <authorList>
            <person name="Sun Z."/>
            <person name="Harris H.M."/>
            <person name="McCann A."/>
            <person name="Guo C."/>
            <person name="Argimon S."/>
            <person name="Zhang W."/>
            <person name="Yang X."/>
            <person name="Jeffery I.B."/>
            <person name="Cooney J.C."/>
            <person name="Kagawa T.F."/>
            <person name="Liu W."/>
            <person name="Song Y."/>
            <person name="Salvetti E."/>
            <person name="Wrobel A."/>
            <person name="Rasinkangas P."/>
            <person name="Parkhill J."/>
            <person name="Rea M.C."/>
            <person name="O'Sullivan O."/>
            <person name="Ritari J."/>
            <person name="Douillard F.P."/>
            <person name="Paul Ross R."/>
            <person name="Yang R."/>
            <person name="Briner A.E."/>
            <person name="Felis G.E."/>
            <person name="de Vos W.M."/>
            <person name="Barrangou R."/>
            <person name="Klaenhammer T.R."/>
            <person name="Caufield P.W."/>
            <person name="Cui Y."/>
            <person name="Zhang H."/>
            <person name="O'Toole P.W."/>
        </authorList>
    </citation>
    <scope>NUCLEOTIDE SEQUENCE [LARGE SCALE GENOMIC DNA]</scope>
    <source>
        <strain evidence="5 6">DSM 4864</strain>
    </source>
</reference>
<dbReference type="PATRIC" id="fig|1423779.3.peg.181"/>
<name>A0A0R1WMR9_9LACO</name>
<protein>
    <submittedName>
        <fullName evidence="5">Nitroreductase family protein</fullName>
    </submittedName>
</protein>
<organism evidence="5 6">
    <name type="scientific">Limosilactobacillus oris DSM 4864</name>
    <dbReference type="NCBI Taxonomy" id="1423779"/>
    <lineage>
        <taxon>Bacteria</taxon>
        <taxon>Bacillati</taxon>
        <taxon>Bacillota</taxon>
        <taxon>Bacilli</taxon>
        <taxon>Lactobacillales</taxon>
        <taxon>Lactobacillaceae</taxon>
        <taxon>Limosilactobacillus</taxon>
    </lineage>
</organism>
<dbReference type="RefSeq" id="WP_056983793.1">
    <property type="nucleotide sequence ID" value="NZ_AZGE01000001.1"/>
</dbReference>
<accession>A0A0R1WMR9</accession>
<evidence type="ECO:0000259" key="4">
    <source>
        <dbReference type="Pfam" id="PF00881"/>
    </source>
</evidence>
<evidence type="ECO:0000313" key="5">
    <source>
        <dbReference type="EMBL" id="KRM17017.1"/>
    </source>
</evidence>
<dbReference type="InterPro" id="IPR050627">
    <property type="entry name" value="Nitroreductase/BluB"/>
</dbReference>
<gene>
    <name evidence="5" type="ORF">FC49_GL000178</name>
</gene>
<dbReference type="GO" id="GO:0016491">
    <property type="term" value="F:oxidoreductase activity"/>
    <property type="evidence" value="ECO:0007669"/>
    <property type="project" value="UniProtKB-KW"/>
</dbReference>
<keyword evidence="3" id="KW-0560">Oxidoreductase</keyword>
<evidence type="ECO:0000313" key="6">
    <source>
        <dbReference type="Proteomes" id="UP000050973"/>
    </source>
</evidence>
<dbReference type="InterPro" id="IPR029479">
    <property type="entry name" value="Nitroreductase"/>
</dbReference>
<dbReference type="Proteomes" id="UP000050973">
    <property type="component" value="Unassembled WGS sequence"/>
</dbReference>
<dbReference type="Pfam" id="PF00881">
    <property type="entry name" value="Nitroreductase"/>
    <property type="match status" value="1"/>
</dbReference>
<comment type="caution">
    <text evidence="5">The sequence shown here is derived from an EMBL/GenBank/DDBJ whole genome shotgun (WGS) entry which is preliminary data.</text>
</comment>
<feature type="domain" description="Nitroreductase" evidence="4">
    <location>
        <begin position="8"/>
        <end position="194"/>
    </location>
</feature>
<dbReference type="PANTHER" id="PTHR23026:SF90">
    <property type="entry name" value="IODOTYROSINE DEIODINASE 1"/>
    <property type="match status" value="1"/>
</dbReference>
<dbReference type="Gene3D" id="3.40.109.10">
    <property type="entry name" value="NADH Oxidase"/>
    <property type="match status" value="1"/>
</dbReference>
<dbReference type="CDD" id="cd02136">
    <property type="entry name" value="PnbA_NfnB-like"/>
    <property type="match status" value="1"/>
</dbReference>
<dbReference type="InterPro" id="IPR000415">
    <property type="entry name" value="Nitroreductase-like"/>
</dbReference>
<evidence type="ECO:0000256" key="1">
    <source>
        <dbReference type="ARBA" id="ARBA00022630"/>
    </source>
</evidence>
<dbReference type="AlphaFoldDB" id="A0A0R1WMR9"/>
<evidence type="ECO:0000256" key="2">
    <source>
        <dbReference type="ARBA" id="ARBA00022643"/>
    </source>
</evidence>
<dbReference type="PANTHER" id="PTHR23026">
    <property type="entry name" value="NADPH NITROREDUCTASE"/>
    <property type="match status" value="1"/>
</dbReference>
<dbReference type="SUPFAM" id="SSF55469">
    <property type="entry name" value="FMN-dependent nitroreductase-like"/>
    <property type="match status" value="1"/>
</dbReference>
<keyword evidence="2" id="KW-0288">FMN</keyword>
<evidence type="ECO:0000256" key="3">
    <source>
        <dbReference type="ARBA" id="ARBA00023002"/>
    </source>
</evidence>
<dbReference type="EMBL" id="AZGE01000001">
    <property type="protein sequence ID" value="KRM17017.1"/>
    <property type="molecule type" value="Genomic_DNA"/>
</dbReference>
<sequence length="217" mass="24645">MDFTKVVNKRHSVRQFTDQAVETDLIKEIVTVAQRTPSWVNSQPWQVYCARGTVLQRIKKAYREADQTGQASQPDLPVMSREEWAPRTQANMKQWRHDIVHHFPSFDEAHTAMSTASNNLYDSPVILFITVPQASPDWSIFDAGAFAQTLMLAATNRGLGSIPTYNSARFPKILRRFLGIPDTERVLVGISLGYPADQPLNHYHSQRVPLSNVLHFN</sequence>